<dbReference type="OrthoDB" id="4120490at2759"/>
<dbReference type="HOGENOM" id="CLU_852590_0_0_1"/>
<sequence length="326" mass="36544">MNLSKFAEQETLDDAGLQMEKAWRLAKILHDTLSASSTHQNTPALFYYWDSDDHDIRLKTLKNCSVPRSNSTNHLIHQADAKYAHHLVTVHHPGYESTRLFEISAFDGESGGIRHGTLLLLCGIVAGGAWDGWLSEEKNGTRVPADLEAVLTKPDYYYHLPDPQWPVVLFLDHLTFPHGRPPPGWTFDDSGMTPFFDSSASVSSMSQAVRDRDKTCRVTGWADGMERAHLRPRATLSGATSVDDMANAVAPRQDVHTELDKGTFIFARKQGKWVPHFLNPTHNLGPRYHNTRIDMPAVVSEAFVFVNTAVAIFPESTEEIEKPRWG</sequence>
<dbReference type="EMBL" id="KN847180">
    <property type="protein sequence ID" value="KIW21789.1"/>
    <property type="molecule type" value="Genomic_DNA"/>
</dbReference>
<organism evidence="2 3">
    <name type="scientific">Cladophialophora immunda</name>
    <dbReference type="NCBI Taxonomy" id="569365"/>
    <lineage>
        <taxon>Eukaryota</taxon>
        <taxon>Fungi</taxon>
        <taxon>Dikarya</taxon>
        <taxon>Ascomycota</taxon>
        <taxon>Pezizomycotina</taxon>
        <taxon>Eurotiomycetes</taxon>
        <taxon>Chaetothyriomycetidae</taxon>
        <taxon>Chaetothyriales</taxon>
        <taxon>Herpotrichiellaceae</taxon>
        <taxon>Cladophialophora</taxon>
    </lineage>
</organism>
<evidence type="ECO:0000313" key="2">
    <source>
        <dbReference type="EMBL" id="KIW21789.1"/>
    </source>
</evidence>
<evidence type="ECO:0000259" key="1">
    <source>
        <dbReference type="Pfam" id="PF13391"/>
    </source>
</evidence>
<dbReference type="Pfam" id="PF13391">
    <property type="entry name" value="HNH_2"/>
    <property type="match status" value="1"/>
</dbReference>
<reference evidence="2 3" key="1">
    <citation type="submission" date="2015-01" db="EMBL/GenBank/DDBJ databases">
        <title>The Genome Sequence of Cladophialophora immunda CBS83496.</title>
        <authorList>
            <consortium name="The Broad Institute Genomics Platform"/>
            <person name="Cuomo C."/>
            <person name="de Hoog S."/>
            <person name="Gorbushina A."/>
            <person name="Stielow B."/>
            <person name="Teixiera M."/>
            <person name="Abouelleil A."/>
            <person name="Chapman S.B."/>
            <person name="Priest M."/>
            <person name="Young S.K."/>
            <person name="Wortman J."/>
            <person name="Nusbaum C."/>
            <person name="Birren B."/>
        </authorList>
    </citation>
    <scope>NUCLEOTIDE SEQUENCE [LARGE SCALE GENOMIC DNA]</scope>
    <source>
        <strain evidence="2 3">CBS 83496</strain>
    </source>
</reference>
<accession>A0A0D2CDZ2</accession>
<name>A0A0D2CDZ2_9EURO</name>
<keyword evidence="3" id="KW-1185">Reference proteome</keyword>
<proteinExistence type="predicted"/>
<dbReference type="Proteomes" id="UP000054466">
    <property type="component" value="Unassembled WGS sequence"/>
</dbReference>
<dbReference type="RefSeq" id="XP_016242005.1">
    <property type="nucleotide sequence ID" value="XM_016400350.1"/>
</dbReference>
<dbReference type="GeneID" id="27351978"/>
<dbReference type="VEuPathDB" id="FungiDB:PV07_12784"/>
<dbReference type="STRING" id="569365.A0A0D2CDZ2"/>
<feature type="domain" description="HNH nuclease" evidence="1">
    <location>
        <begin position="216"/>
        <end position="266"/>
    </location>
</feature>
<dbReference type="AlphaFoldDB" id="A0A0D2CDZ2"/>
<gene>
    <name evidence="2" type="ORF">PV07_12784</name>
</gene>
<evidence type="ECO:0000313" key="3">
    <source>
        <dbReference type="Proteomes" id="UP000054466"/>
    </source>
</evidence>
<protein>
    <recommendedName>
        <fullName evidence="1">HNH nuclease domain-containing protein</fullName>
    </recommendedName>
</protein>
<dbReference type="InterPro" id="IPR003615">
    <property type="entry name" value="HNH_nuc"/>
</dbReference>